<sequence length="158" mass="17515">MKRYMICLLFFAACNSATDKNNLSSDTVSMQVPQQQVMTDTVKTTLEGSWQLQPVLASDTAAGKIPMLVFDLKSKKFQGNTGCNNMSGSFITSGDSLSFNEQILMTKMACAGYNEAGFIQSLTKVNHFKIEQGVLQLLQDQTILSKWIRKDATVQKKI</sequence>
<dbReference type="AlphaFoldDB" id="A0A931E693"/>
<dbReference type="EMBL" id="JADWYR010000001">
    <property type="protein sequence ID" value="MBG9375818.1"/>
    <property type="molecule type" value="Genomic_DNA"/>
</dbReference>
<dbReference type="Proteomes" id="UP000628448">
    <property type="component" value="Unassembled WGS sequence"/>
</dbReference>
<dbReference type="Pfam" id="PF03724">
    <property type="entry name" value="META"/>
    <property type="match status" value="1"/>
</dbReference>
<comment type="caution">
    <text evidence="3">The sequence shown here is derived from an EMBL/GenBank/DDBJ whole genome shotgun (WGS) entry which is preliminary data.</text>
</comment>
<protein>
    <submittedName>
        <fullName evidence="3">META domain-containing protein</fullName>
    </submittedName>
</protein>
<dbReference type="InterPro" id="IPR038670">
    <property type="entry name" value="HslJ-like_sf"/>
</dbReference>
<evidence type="ECO:0000313" key="4">
    <source>
        <dbReference type="Proteomes" id="UP000628448"/>
    </source>
</evidence>
<evidence type="ECO:0000256" key="1">
    <source>
        <dbReference type="SAM" id="SignalP"/>
    </source>
</evidence>
<evidence type="ECO:0000313" key="3">
    <source>
        <dbReference type="EMBL" id="MBG9375818.1"/>
    </source>
</evidence>
<dbReference type="Gene3D" id="2.40.128.270">
    <property type="match status" value="1"/>
</dbReference>
<reference evidence="3" key="1">
    <citation type="submission" date="2020-11" db="EMBL/GenBank/DDBJ databases">
        <title>Bacterial whole genome sequence for Panacibacter sp. DH6.</title>
        <authorList>
            <person name="Le V."/>
            <person name="Ko S."/>
            <person name="Ahn C.-Y."/>
            <person name="Oh H.-M."/>
        </authorList>
    </citation>
    <scope>NUCLEOTIDE SEQUENCE</scope>
    <source>
        <strain evidence="3">DH6</strain>
    </source>
</reference>
<dbReference type="RefSeq" id="WP_196989846.1">
    <property type="nucleotide sequence ID" value="NZ_JADWYR010000001.1"/>
</dbReference>
<organism evidence="3 4">
    <name type="scientific">Panacibacter microcysteis</name>
    <dbReference type="NCBI Taxonomy" id="2793269"/>
    <lineage>
        <taxon>Bacteria</taxon>
        <taxon>Pseudomonadati</taxon>
        <taxon>Bacteroidota</taxon>
        <taxon>Chitinophagia</taxon>
        <taxon>Chitinophagales</taxon>
        <taxon>Chitinophagaceae</taxon>
        <taxon>Panacibacter</taxon>
    </lineage>
</organism>
<evidence type="ECO:0000259" key="2">
    <source>
        <dbReference type="Pfam" id="PF03724"/>
    </source>
</evidence>
<feature type="domain" description="DUF306" evidence="2">
    <location>
        <begin position="46"/>
        <end position="141"/>
    </location>
</feature>
<keyword evidence="4" id="KW-1185">Reference proteome</keyword>
<dbReference type="InterPro" id="IPR005184">
    <property type="entry name" value="DUF306_Meta_HslJ"/>
</dbReference>
<proteinExistence type="predicted"/>
<keyword evidence="1" id="KW-0732">Signal</keyword>
<dbReference type="PANTHER" id="PTHR35535">
    <property type="entry name" value="HEAT SHOCK PROTEIN HSLJ"/>
    <property type="match status" value="1"/>
</dbReference>
<name>A0A931E693_9BACT</name>
<dbReference type="InterPro" id="IPR053147">
    <property type="entry name" value="Hsp_HslJ-like"/>
</dbReference>
<feature type="signal peptide" evidence="1">
    <location>
        <begin position="1"/>
        <end position="19"/>
    </location>
</feature>
<feature type="chain" id="PRO_5037022995" evidence="1">
    <location>
        <begin position="20"/>
        <end position="158"/>
    </location>
</feature>
<dbReference type="PANTHER" id="PTHR35535:SF2">
    <property type="entry name" value="DUF306 DOMAIN-CONTAINING PROTEIN"/>
    <property type="match status" value="1"/>
</dbReference>
<gene>
    <name evidence="3" type="ORF">I5907_06200</name>
</gene>
<accession>A0A931E693</accession>